<name>T1H592_MEGSC</name>
<dbReference type="AlphaFoldDB" id="T1H592"/>
<accession>T1H592</accession>
<dbReference type="HOGENOM" id="CLU_1909063_0_0_1"/>
<dbReference type="EMBL" id="CAQQ02374521">
    <property type="status" value="NOT_ANNOTATED_CDS"/>
    <property type="molecule type" value="Genomic_DNA"/>
</dbReference>
<organism evidence="1 2">
    <name type="scientific">Megaselia scalaris</name>
    <name type="common">Humpbacked fly</name>
    <name type="synonym">Phora scalaris</name>
    <dbReference type="NCBI Taxonomy" id="36166"/>
    <lineage>
        <taxon>Eukaryota</taxon>
        <taxon>Metazoa</taxon>
        <taxon>Ecdysozoa</taxon>
        <taxon>Arthropoda</taxon>
        <taxon>Hexapoda</taxon>
        <taxon>Insecta</taxon>
        <taxon>Pterygota</taxon>
        <taxon>Neoptera</taxon>
        <taxon>Endopterygota</taxon>
        <taxon>Diptera</taxon>
        <taxon>Brachycera</taxon>
        <taxon>Muscomorpha</taxon>
        <taxon>Platypezoidea</taxon>
        <taxon>Phoridae</taxon>
        <taxon>Megaseliini</taxon>
        <taxon>Megaselia</taxon>
    </lineage>
</organism>
<evidence type="ECO:0000313" key="1">
    <source>
        <dbReference type="EnsemblMetazoa" id="MESCA011467-PA"/>
    </source>
</evidence>
<reference evidence="1" key="2">
    <citation type="submission" date="2015-06" db="UniProtKB">
        <authorList>
            <consortium name="EnsemblMetazoa"/>
        </authorList>
    </citation>
    <scope>IDENTIFICATION</scope>
</reference>
<dbReference type="EnsemblMetazoa" id="MESCA011467-RA">
    <property type="protein sequence ID" value="MESCA011467-PA"/>
    <property type="gene ID" value="MESCA011467"/>
</dbReference>
<sequence length="133" mass="14783">MSVTQGLSFNRALSKILLTVVTFDGSESSESKSSNNSLLFTMEVEASRIRTSAAAILATNGFTIWLPTGVSTWLFCDNEVNVDIPPYPTLSVLARSTGRLEGEACFSSRCRFIHSLYMTRPSYFLNLHIIDKY</sequence>
<proteinExistence type="predicted"/>
<keyword evidence="2" id="KW-1185">Reference proteome</keyword>
<dbReference type="Proteomes" id="UP000015102">
    <property type="component" value="Unassembled WGS sequence"/>
</dbReference>
<reference evidence="2" key="1">
    <citation type="submission" date="2013-02" db="EMBL/GenBank/DDBJ databases">
        <authorList>
            <person name="Hughes D."/>
        </authorList>
    </citation>
    <scope>NUCLEOTIDE SEQUENCE</scope>
    <source>
        <strain>Durham</strain>
        <strain evidence="2">NC isolate 2 -- Noor lab</strain>
    </source>
</reference>
<evidence type="ECO:0000313" key="2">
    <source>
        <dbReference type="Proteomes" id="UP000015102"/>
    </source>
</evidence>
<protein>
    <submittedName>
        <fullName evidence="1">Uncharacterized protein</fullName>
    </submittedName>
</protein>